<evidence type="ECO:0000256" key="11">
    <source>
        <dbReference type="SAM" id="SignalP"/>
    </source>
</evidence>
<evidence type="ECO:0000256" key="6">
    <source>
        <dbReference type="ARBA" id="ARBA00022729"/>
    </source>
</evidence>
<feature type="signal peptide" evidence="11">
    <location>
        <begin position="1"/>
        <end position="20"/>
    </location>
</feature>
<keyword evidence="5" id="KW-0812">Transmembrane</keyword>
<comment type="subcellular location">
    <subcellularLocation>
        <location evidence="1">Cell outer membrane</location>
        <topology evidence="1">Multi-pass membrane protein</topology>
    </subcellularLocation>
</comment>
<dbReference type="InterPro" id="IPR050298">
    <property type="entry name" value="Gram-neg_bact_OMP"/>
</dbReference>
<proteinExistence type="predicted"/>
<reference evidence="13 14" key="1">
    <citation type="submission" date="2018-05" db="EMBL/GenBank/DDBJ databases">
        <title>Genomic Encyclopedia of Type Strains, Phase IV (KMG-V): Genome sequencing to study the core and pangenomes of soil and plant-associated prokaryotes.</title>
        <authorList>
            <person name="Whitman W."/>
        </authorList>
    </citation>
    <scope>NUCLEOTIDE SEQUENCE [LARGE SCALE GENOMIC DNA]</scope>
    <source>
        <strain evidence="13 14">SCZa-39</strain>
    </source>
</reference>
<keyword evidence="9" id="KW-0472">Membrane</keyword>
<evidence type="ECO:0000256" key="5">
    <source>
        <dbReference type="ARBA" id="ARBA00022692"/>
    </source>
</evidence>
<evidence type="ECO:0000256" key="8">
    <source>
        <dbReference type="ARBA" id="ARBA00023114"/>
    </source>
</evidence>
<evidence type="ECO:0000256" key="10">
    <source>
        <dbReference type="ARBA" id="ARBA00023237"/>
    </source>
</evidence>
<dbReference type="InterPro" id="IPR002299">
    <property type="entry name" value="Porin_Neis"/>
</dbReference>
<dbReference type="Gene3D" id="2.40.160.10">
    <property type="entry name" value="Porin"/>
    <property type="match status" value="1"/>
</dbReference>
<keyword evidence="14" id="KW-1185">Reference proteome</keyword>
<evidence type="ECO:0000259" key="12">
    <source>
        <dbReference type="Pfam" id="PF13609"/>
    </source>
</evidence>
<feature type="domain" description="Porin" evidence="12">
    <location>
        <begin position="9"/>
        <end position="359"/>
    </location>
</feature>
<keyword evidence="4" id="KW-1134">Transmembrane beta strand</keyword>
<organism evidence="13 14">
    <name type="scientific">Paraburkholderia unamae</name>
    <dbReference type="NCBI Taxonomy" id="219649"/>
    <lineage>
        <taxon>Bacteria</taxon>
        <taxon>Pseudomonadati</taxon>
        <taxon>Pseudomonadota</taxon>
        <taxon>Betaproteobacteria</taxon>
        <taxon>Burkholderiales</taxon>
        <taxon>Burkholderiaceae</taxon>
        <taxon>Paraburkholderia</taxon>
    </lineage>
</organism>
<keyword evidence="8" id="KW-0626">Porin</keyword>
<dbReference type="PANTHER" id="PTHR34501:SF9">
    <property type="entry name" value="MAJOR OUTER MEMBRANE PROTEIN P.IA"/>
    <property type="match status" value="1"/>
</dbReference>
<keyword evidence="10" id="KW-0998">Cell outer membrane</keyword>
<dbReference type="Proteomes" id="UP000245712">
    <property type="component" value="Unassembled WGS sequence"/>
</dbReference>
<dbReference type="PRINTS" id="PR00184">
    <property type="entry name" value="NEISSPPORIN"/>
</dbReference>
<evidence type="ECO:0000256" key="1">
    <source>
        <dbReference type="ARBA" id="ARBA00004571"/>
    </source>
</evidence>
<sequence length="393" mass="40388">MKKSLYAGLVLGMTSGVALAQSSVTLYGIVDEGLNFNNNAGGNRQYYLASGVLQGSRFGLRAVEDLGGGLSAIATIENGFDVNTGKLGQGGLMFGRQAYVGLSSHYGTVTMGRQYDSVVDYVGPLGAGEQWGGTYVAHPSDIDNLNNTARTNNAIKYTSVDFAGLKFGGVYALGGTAGNVTHNQIWSLGAGYVNGPLQLGVGYLNVRNPNTSFYGAGGTVAATVDGVPGSNFGSSPIISAYSSAHTQQVIAAGVAYGLGAATLGAVYTNAKFMALGDRSSGPVPAGGISGTATFNTGELSFKYQITPALLAAASYVYTHNSGAAGMESATYNQGAIGMDYFLSKRTDLYATATFQKASGTDSTGKSAVASINGVTPSSTDRQVMVRLAIRHKF</sequence>
<dbReference type="CDD" id="cd00342">
    <property type="entry name" value="gram_neg_porins"/>
    <property type="match status" value="1"/>
</dbReference>
<evidence type="ECO:0000256" key="2">
    <source>
        <dbReference type="ARBA" id="ARBA00011233"/>
    </source>
</evidence>
<dbReference type="PANTHER" id="PTHR34501">
    <property type="entry name" value="PROTEIN YDDL-RELATED"/>
    <property type="match status" value="1"/>
</dbReference>
<evidence type="ECO:0000313" key="14">
    <source>
        <dbReference type="Proteomes" id="UP000245712"/>
    </source>
</evidence>
<dbReference type="RefSeq" id="WP_116614276.1">
    <property type="nucleotide sequence ID" value="NZ_CAJZAT010000231.1"/>
</dbReference>
<keyword evidence="6 11" id="KW-0732">Signal</keyword>
<keyword evidence="7" id="KW-0406">Ion transport</keyword>
<dbReference type="SUPFAM" id="SSF56935">
    <property type="entry name" value="Porins"/>
    <property type="match status" value="1"/>
</dbReference>
<evidence type="ECO:0000256" key="7">
    <source>
        <dbReference type="ARBA" id="ARBA00023065"/>
    </source>
</evidence>
<keyword evidence="3" id="KW-0813">Transport</keyword>
<protein>
    <submittedName>
        <fullName evidence="13">Porin</fullName>
    </submittedName>
</protein>
<gene>
    <name evidence="13" type="ORF">C7402_12826</name>
</gene>
<dbReference type="Pfam" id="PF13609">
    <property type="entry name" value="Porin_4"/>
    <property type="match status" value="1"/>
</dbReference>
<dbReference type="InterPro" id="IPR033900">
    <property type="entry name" value="Gram_neg_porin_domain"/>
</dbReference>
<comment type="subunit">
    <text evidence="2">Homotrimer.</text>
</comment>
<evidence type="ECO:0000256" key="4">
    <source>
        <dbReference type="ARBA" id="ARBA00022452"/>
    </source>
</evidence>
<dbReference type="EMBL" id="QEOB01000028">
    <property type="protein sequence ID" value="PVX71603.1"/>
    <property type="molecule type" value="Genomic_DNA"/>
</dbReference>
<evidence type="ECO:0000256" key="3">
    <source>
        <dbReference type="ARBA" id="ARBA00022448"/>
    </source>
</evidence>
<evidence type="ECO:0000256" key="9">
    <source>
        <dbReference type="ARBA" id="ARBA00023136"/>
    </source>
</evidence>
<comment type="caution">
    <text evidence="13">The sequence shown here is derived from an EMBL/GenBank/DDBJ whole genome shotgun (WGS) entry which is preliminary data.</text>
</comment>
<feature type="chain" id="PRO_5045462061" evidence="11">
    <location>
        <begin position="21"/>
        <end position="393"/>
    </location>
</feature>
<name>A0ABX5K9Z2_9BURK</name>
<accession>A0ABX5K9Z2</accession>
<dbReference type="InterPro" id="IPR023614">
    <property type="entry name" value="Porin_dom_sf"/>
</dbReference>
<evidence type="ECO:0000313" key="13">
    <source>
        <dbReference type="EMBL" id="PVX71603.1"/>
    </source>
</evidence>